<evidence type="ECO:0000313" key="2">
    <source>
        <dbReference type="Proteomes" id="UP001151760"/>
    </source>
</evidence>
<evidence type="ECO:0000313" key="1">
    <source>
        <dbReference type="EMBL" id="GJT24775.1"/>
    </source>
</evidence>
<dbReference type="Proteomes" id="UP001151760">
    <property type="component" value="Unassembled WGS sequence"/>
</dbReference>
<comment type="caution">
    <text evidence="1">The sequence shown here is derived from an EMBL/GenBank/DDBJ whole genome shotgun (WGS) entry which is preliminary data.</text>
</comment>
<dbReference type="EMBL" id="BQNB010014162">
    <property type="protein sequence ID" value="GJT24775.1"/>
    <property type="molecule type" value="Genomic_DNA"/>
</dbReference>
<dbReference type="InterPro" id="IPR052343">
    <property type="entry name" value="Retrotransposon-Effector_Assoc"/>
</dbReference>
<protein>
    <submittedName>
        <fullName evidence="1">Uncharacterized protein</fullName>
    </submittedName>
</protein>
<dbReference type="PANTHER" id="PTHR46890:SF48">
    <property type="entry name" value="RNA-DIRECTED DNA POLYMERASE"/>
    <property type="match status" value="1"/>
</dbReference>
<dbReference type="PANTHER" id="PTHR46890">
    <property type="entry name" value="NON-LTR RETROLELEMENT REVERSE TRANSCRIPTASE-LIKE PROTEIN-RELATED"/>
    <property type="match status" value="1"/>
</dbReference>
<reference evidence="1" key="1">
    <citation type="journal article" date="2022" name="Int. J. Mol. Sci.">
        <title>Draft Genome of Tanacetum Coccineum: Genomic Comparison of Closely Related Tanacetum-Family Plants.</title>
        <authorList>
            <person name="Yamashiro T."/>
            <person name="Shiraishi A."/>
            <person name="Nakayama K."/>
            <person name="Satake H."/>
        </authorList>
    </citation>
    <scope>NUCLEOTIDE SEQUENCE</scope>
</reference>
<accession>A0ABQ5CCH1</accession>
<keyword evidence="2" id="KW-1185">Reference proteome</keyword>
<organism evidence="1 2">
    <name type="scientific">Tanacetum coccineum</name>
    <dbReference type="NCBI Taxonomy" id="301880"/>
    <lineage>
        <taxon>Eukaryota</taxon>
        <taxon>Viridiplantae</taxon>
        <taxon>Streptophyta</taxon>
        <taxon>Embryophyta</taxon>
        <taxon>Tracheophyta</taxon>
        <taxon>Spermatophyta</taxon>
        <taxon>Magnoliopsida</taxon>
        <taxon>eudicotyledons</taxon>
        <taxon>Gunneridae</taxon>
        <taxon>Pentapetalae</taxon>
        <taxon>asterids</taxon>
        <taxon>campanulids</taxon>
        <taxon>Asterales</taxon>
        <taxon>Asteraceae</taxon>
        <taxon>Asteroideae</taxon>
        <taxon>Anthemideae</taxon>
        <taxon>Anthemidinae</taxon>
        <taxon>Tanacetum</taxon>
    </lineage>
</organism>
<reference evidence="1" key="2">
    <citation type="submission" date="2022-01" db="EMBL/GenBank/DDBJ databases">
        <authorList>
            <person name="Yamashiro T."/>
            <person name="Shiraishi A."/>
            <person name="Satake H."/>
            <person name="Nakayama K."/>
        </authorList>
    </citation>
    <scope>NUCLEOTIDE SEQUENCE</scope>
</reference>
<gene>
    <name evidence="1" type="ORF">Tco_0894712</name>
</gene>
<name>A0ABQ5CCH1_9ASTR</name>
<sequence>MFKQDDDNITFKMPHTMEIFKQTRLKGLSTDSIPPSAYEENFGHGMTHYYQSLLIGDEYMQDGGDRRGIRHLIRLEKEMMGDKGEVALSIDKAANMIRCVSDDEIQSVMFSIGNDKAPGPDDYTSVFFKESWEVVGTDVCKAVRDFLSNDDIISDNQSAFVMGRSISNNILLTQELMDNYHLNRGPPRILIEALDEFERVSGLVPSIPKSTIFICNVLDQVKNDILQLMSFERGTDNVKISRKRSKPDKHGHGNGRAHKEPGEYMSCGALYTRNCGCSKGSLEDKILVPKPPQNCATCGNPVDGLNCRSCAFMRKCLNEGWYTIHDGNTSESFNHNTNVSCGNGAHIGYNCPPKALIISIQNNAIKTIAELYRLCKFHPTLRSGDENFIT</sequence>
<proteinExistence type="predicted"/>